<dbReference type="Gene3D" id="2.120.10.30">
    <property type="entry name" value="TolB, C-terminal domain"/>
    <property type="match status" value="1"/>
</dbReference>
<proteinExistence type="predicted"/>
<evidence type="ECO:0000313" key="2">
    <source>
        <dbReference type="EMBL" id="MCY1138907.1"/>
    </source>
</evidence>
<dbReference type="EMBL" id="JAPNTZ010000004">
    <property type="protein sequence ID" value="MCY1138907.1"/>
    <property type="molecule type" value="Genomic_DNA"/>
</dbReference>
<name>A0ABT4AXD4_9ACTN</name>
<keyword evidence="3" id="KW-1185">Reference proteome</keyword>
<evidence type="ECO:0008006" key="4">
    <source>
        <dbReference type="Google" id="ProtNLM"/>
    </source>
</evidence>
<protein>
    <recommendedName>
        <fullName evidence="4">DUF5050 domain-containing protein</fullName>
    </recommendedName>
</protein>
<feature type="chain" id="PRO_5047530392" description="DUF5050 domain-containing protein" evidence="1">
    <location>
        <begin position="25"/>
        <end position="313"/>
    </location>
</feature>
<evidence type="ECO:0000313" key="3">
    <source>
        <dbReference type="Proteomes" id="UP001151002"/>
    </source>
</evidence>
<reference evidence="2" key="1">
    <citation type="submission" date="2022-11" db="EMBL/GenBank/DDBJ databases">
        <authorList>
            <person name="Somphong A."/>
            <person name="Phongsopitanun W."/>
        </authorList>
    </citation>
    <scope>NUCLEOTIDE SEQUENCE</scope>
    <source>
        <strain evidence="2">Pm04-4</strain>
    </source>
</reference>
<keyword evidence="1" id="KW-0732">Signal</keyword>
<evidence type="ECO:0000256" key="1">
    <source>
        <dbReference type="SAM" id="SignalP"/>
    </source>
</evidence>
<dbReference type="InterPro" id="IPR011042">
    <property type="entry name" value="6-blade_b-propeller_TolB-like"/>
</dbReference>
<dbReference type="SUPFAM" id="SSF63825">
    <property type="entry name" value="YWTD domain"/>
    <property type="match status" value="1"/>
</dbReference>
<organism evidence="2 3">
    <name type="scientific">Paractinoplanes pyxinae</name>
    <dbReference type="NCBI Taxonomy" id="2997416"/>
    <lineage>
        <taxon>Bacteria</taxon>
        <taxon>Bacillati</taxon>
        <taxon>Actinomycetota</taxon>
        <taxon>Actinomycetes</taxon>
        <taxon>Micromonosporales</taxon>
        <taxon>Micromonosporaceae</taxon>
        <taxon>Paractinoplanes</taxon>
    </lineage>
</organism>
<comment type="caution">
    <text evidence="2">The sequence shown here is derived from an EMBL/GenBank/DDBJ whole genome shotgun (WGS) entry which is preliminary data.</text>
</comment>
<dbReference type="RefSeq" id="WP_267562950.1">
    <property type="nucleotide sequence ID" value="NZ_JAPNTZ010000004.1"/>
</dbReference>
<feature type="signal peptide" evidence="1">
    <location>
        <begin position="1"/>
        <end position="24"/>
    </location>
</feature>
<dbReference type="Proteomes" id="UP001151002">
    <property type="component" value="Unassembled WGS sequence"/>
</dbReference>
<sequence length="313" mass="34008">MSIRTAPIALALTAVAAASPVQPAWDNPRPVAPDRATVAHGAPVRLVQSTGNLYWTAVRGGRAVVFRTSKDGLPGQERAIYSVSAARYRLGAVTYARAGTSFRFWVAVTDRRTNRSWIRQFAGPGQRTIISPRPIGDRDLATNGRYLFWADTGGIRRVPAAGGTRRTIFAGAGLRHVGVGGNYLYFSQGKQIFRTDLNGGGRIKLIPRTTDTVTAMHVRNATVYYGLRNGLVRSRTGLNPTVGWRSSPTSSVTSISHNGATIVWSWCARTTGNNCTIRFVGRDTVYLAGNKVHDVQGDLRSTFYANSAGVQRR</sequence>
<gene>
    <name evidence="2" type="ORF">OWR29_12935</name>
</gene>
<accession>A0ABT4AXD4</accession>